<gene>
    <name evidence="1" type="ORF">DCHRY22_LOCUS11789</name>
</gene>
<evidence type="ECO:0000313" key="1">
    <source>
        <dbReference type="EMBL" id="CAG9576014.1"/>
    </source>
</evidence>
<dbReference type="EMBL" id="CAKASE010000074">
    <property type="protein sequence ID" value="CAG9576014.1"/>
    <property type="molecule type" value="Genomic_DNA"/>
</dbReference>
<accession>A0A8J2W7L9</accession>
<name>A0A8J2W7L9_9NEOP</name>
<reference evidence="1" key="1">
    <citation type="submission" date="2021-09" db="EMBL/GenBank/DDBJ databases">
        <authorList>
            <person name="Martin H S."/>
        </authorList>
    </citation>
    <scope>NUCLEOTIDE SEQUENCE</scope>
</reference>
<dbReference type="Proteomes" id="UP000789524">
    <property type="component" value="Unassembled WGS sequence"/>
</dbReference>
<sequence length="69" mass="7552">MLVWGLRPPAPATCPAPCQGERYTGLSASTTVSLSQAHHQLLPPNVSLTQLRSDAPPQLLTHFHQLKQR</sequence>
<keyword evidence="2" id="KW-1185">Reference proteome</keyword>
<protein>
    <submittedName>
        <fullName evidence="1">(African queen) hypothetical protein</fullName>
    </submittedName>
</protein>
<evidence type="ECO:0000313" key="2">
    <source>
        <dbReference type="Proteomes" id="UP000789524"/>
    </source>
</evidence>
<dbReference type="OrthoDB" id="271273at2759"/>
<proteinExistence type="predicted"/>
<dbReference type="AlphaFoldDB" id="A0A8J2W7L9"/>
<comment type="caution">
    <text evidence="1">The sequence shown here is derived from an EMBL/GenBank/DDBJ whole genome shotgun (WGS) entry which is preliminary data.</text>
</comment>
<organism evidence="1 2">
    <name type="scientific">Danaus chrysippus</name>
    <name type="common">African queen</name>
    <dbReference type="NCBI Taxonomy" id="151541"/>
    <lineage>
        <taxon>Eukaryota</taxon>
        <taxon>Metazoa</taxon>
        <taxon>Ecdysozoa</taxon>
        <taxon>Arthropoda</taxon>
        <taxon>Hexapoda</taxon>
        <taxon>Insecta</taxon>
        <taxon>Pterygota</taxon>
        <taxon>Neoptera</taxon>
        <taxon>Endopterygota</taxon>
        <taxon>Lepidoptera</taxon>
        <taxon>Glossata</taxon>
        <taxon>Ditrysia</taxon>
        <taxon>Papilionoidea</taxon>
        <taxon>Nymphalidae</taxon>
        <taxon>Danainae</taxon>
        <taxon>Danaini</taxon>
        <taxon>Danaina</taxon>
        <taxon>Danaus</taxon>
        <taxon>Anosia</taxon>
    </lineage>
</organism>